<dbReference type="GO" id="GO:0005737">
    <property type="term" value="C:cytoplasm"/>
    <property type="evidence" value="ECO:0007669"/>
    <property type="project" value="UniProtKB-ARBA"/>
</dbReference>
<dbReference type="PANTHER" id="PTHR12919:SF20">
    <property type="entry name" value="SMALL RIBOSOMAL SUBUNIT PROTEIN BS16M"/>
    <property type="match status" value="1"/>
</dbReference>
<dbReference type="Proteomes" id="UP000070457">
    <property type="component" value="Unassembled WGS sequence"/>
</dbReference>
<evidence type="ECO:0000313" key="5">
    <source>
        <dbReference type="EMBL" id="KXK26566.1"/>
    </source>
</evidence>
<dbReference type="GO" id="GO:0006412">
    <property type="term" value="P:translation"/>
    <property type="evidence" value="ECO:0007669"/>
    <property type="project" value="UniProtKB-UniRule"/>
</dbReference>
<dbReference type="PATRIC" id="fig|1617426.3.peg.568"/>
<dbReference type="SUPFAM" id="SSF54565">
    <property type="entry name" value="Ribosomal protein S16"/>
    <property type="match status" value="1"/>
</dbReference>
<dbReference type="NCBIfam" id="TIGR00002">
    <property type="entry name" value="S16"/>
    <property type="match status" value="1"/>
</dbReference>
<dbReference type="PANTHER" id="PTHR12919">
    <property type="entry name" value="30S RIBOSOMAL PROTEIN S16"/>
    <property type="match status" value="1"/>
</dbReference>
<keyword evidence="2 3" id="KW-0687">Ribonucleoprotein</keyword>
<proteinExistence type="inferred from homology"/>
<dbReference type="GO" id="GO:0003735">
    <property type="term" value="F:structural constituent of ribosome"/>
    <property type="evidence" value="ECO:0007669"/>
    <property type="project" value="InterPro"/>
</dbReference>
<evidence type="ECO:0000256" key="4">
    <source>
        <dbReference type="SAM" id="MobiDB-lite"/>
    </source>
</evidence>
<evidence type="ECO:0000256" key="3">
    <source>
        <dbReference type="HAMAP-Rule" id="MF_00385"/>
    </source>
</evidence>
<dbReference type="GO" id="GO:0015935">
    <property type="term" value="C:small ribosomal subunit"/>
    <property type="evidence" value="ECO:0007669"/>
    <property type="project" value="TreeGrafter"/>
</dbReference>
<comment type="caution">
    <text evidence="5">The sequence shown here is derived from an EMBL/GenBank/DDBJ whole genome shotgun (WGS) entry which is preliminary data.</text>
</comment>
<dbReference type="HAMAP" id="MF_00385">
    <property type="entry name" value="Ribosomal_bS16"/>
    <property type="match status" value="1"/>
</dbReference>
<feature type="region of interest" description="Disordered" evidence="4">
    <location>
        <begin position="80"/>
        <end position="118"/>
    </location>
</feature>
<accession>A0A136LY69</accession>
<dbReference type="PROSITE" id="PS00732">
    <property type="entry name" value="RIBOSOMAL_S16"/>
    <property type="match status" value="1"/>
</dbReference>
<protein>
    <recommendedName>
        <fullName evidence="3">Small ribosomal subunit protein bS16</fullName>
    </recommendedName>
</protein>
<name>A0A136LY69_9BACT</name>
<dbReference type="STRING" id="1617426.TR69_WS6001000572"/>
<dbReference type="Pfam" id="PF00886">
    <property type="entry name" value="Ribosomal_S16"/>
    <property type="match status" value="1"/>
</dbReference>
<dbReference type="Gene3D" id="3.30.1320.10">
    <property type="match status" value="1"/>
</dbReference>
<dbReference type="AlphaFoldDB" id="A0A136LY69"/>
<gene>
    <name evidence="3 5" type="primary">rpsP</name>
    <name evidence="5" type="ORF">TR69_WS6001000572</name>
</gene>
<dbReference type="InterPro" id="IPR023803">
    <property type="entry name" value="Ribosomal_bS16_dom_sf"/>
</dbReference>
<evidence type="ECO:0000313" key="6">
    <source>
        <dbReference type="Proteomes" id="UP000070457"/>
    </source>
</evidence>
<keyword evidence="1 3" id="KW-0689">Ribosomal protein</keyword>
<reference evidence="5 6" key="1">
    <citation type="submission" date="2015-02" db="EMBL/GenBank/DDBJ databases">
        <title>Improved understanding of the partial-nitritation anammox process through 23 genomes representing the majority of the microbial community.</title>
        <authorList>
            <person name="Speth D.R."/>
            <person name="In T Zandt M."/>
            <person name="Guerrero Cruz S."/>
            <person name="Jetten M.S."/>
            <person name="Dutilh B.E."/>
        </authorList>
    </citation>
    <scope>NUCLEOTIDE SEQUENCE [LARGE SCALE GENOMIC DNA]</scope>
    <source>
        <strain evidence="5">OLB20</strain>
    </source>
</reference>
<comment type="similarity">
    <text evidence="3">Belongs to the bacterial ribosomal protein bS16 family.</text>
</comment>
<dbReference type="InterPro" id="IPR020592">
    <property type="entry name" value="Ribosomal_bS16_CS"/>
</dbReference>
<sequence length="118" mass="13190">MVKLRLTRTGKKHAPQYRIIAISARTKRDGKALEILGHYNPMTKPSTIVINKDRVKYWLENGAQPTDTVANMLVKEGILPKPADKKQFSKQPGRKKQEREQAKAAAAKTEQPAEAAAE</sequence>
<dbReference type="EMBL" id="JYNZ01000003">
    <property type="protein sequence ID" value="KXK26566.1"/>
    <property type="molecule type" value="Genomic_DNA"/>
</dbReference>
<organism evidence="5 6">
    <name type="scientific">candidate division WS6 bacterium OLB20</name>
    <dbReference type="NCBI Taxonomy" id="1617426"/>
    <lineage>
        <taxon>Bacteria</taxon>
        <taxon>Candidatus Dojkabacteria</taxon>
    </lineage>
</organism>
<feature type="compositionally biased region" description="Low complexity" evidence="4">
    <location>
        <begin position="103"/>
        <end position="118"/>
    </location>
</feature>
<dbReference type="InterPro" id="IPR000307">
    <property type="entry name" value="Ribosomal_bS16"/>
</dbReference>
<evidence type="ECO:0000256" key="2">
    <source>
        <dbReference type="ARBA" id="ARBA00023274"/>
    </source>
</evidence>
<evidence type="ECO:0000256" key="1">
    <source>
        <dbReference type="ARBA" id="ARBA00022980"/>
    </source>
</evidence>